<sequence length="327" mass="35079">MSADALASSATNPRVSTEWSLAGQPAVVLENRHLRAVLLPGLGGKIISLVDKAADNELLWRNDRVPVRPVPFGAGYDDAFLGGWDELFPNDEPEVLAGEAMPDHGELWSVPWEVRRVATAAGEAVLELHVRTPISATSVTKRLVLGRGPELRTDYRVTNTGRRDLPFLWKSHVAVRVHPDTLIDVAAGAVDVHAFGEPRVRPEGGRFTWPDVVLDGVEHDFRRVPDTVGGGVSEFLLATALTEGRCGVQHPTAGSGLTLTWDPAELPSCWTFASYGGGWRGLDVLVLEPCTGHPLSVLDGVAAGTHQVLPAGTTRTWSLAARVGRVG</sequence>
<protein>
    <recommendedName>
        <fullName evidence="3">Galactose mutarotase</fullName>
    </recommendedName>
</protein>
<dbReference type="Gene3D" id="2.70.98.10">
    <property type="match status" value="1"/>
</dbReference>
<proteinExistence type="predicted"/>
<keyword evidence="2" id="KW-1185">Reference proteome</keyword>
<comment type="caution">
    <text evidence="1">The sequence shown here is derived from an EMBL/GenBank/DDBJ whole genome shotgun (WGS) entry which is preliminary data.</text>
</comment>
<gene>
    <name evidence="1" type="ORF">GCM10022204_05110</name>
</gene>
<dbReference type="InterPro" id="IPR014718">
    <property type="entry name" value="GH-type_carb-bd"/>
</dbReference>
<dbReference type="RefSeq" id="WP_344810696.1">
    <property type="nucleotide sequence ID" value="NZ_BAAAYX010000002.1"/>
</dbReference>
<reference evidence="2" key="1">
    <citation type="journal article" date="2019" name="Int. J. Syst. Evol. Microbiol.">
        <title>The Global Catalogue of Microorganisms (GCM) 10K type strain sequencing project: providing services to taxonomists for standard genome sequencing and annotation.</title>
        <authorList>
            <consortium name="The Broad Institute Genomics Platform"/>
            <consortium name="The Broad Institute Genome Sequencing Center for Infectious Disease"/>
            <person name="Wu L."/>
            <person name="Ma J."/>
        </authorList>
    </citation>
    <scope>NUCLEOTIDE SEQUENCE [LARGE SCALE GENOMIC DNA]</scope>
    <source>
        <strain evidence="2">JCM 16548</strain>
    </source>
</reference>
<organism evidence="1 2">
    <name type="scientific">Microlunatus aurantiacus</name>
    <dbReference type="NCBI Taxonomy" id="446786"/>
    <lineage>
        <taxon>Bacteria</taxon>
        <taxon>Bacillati</taxon>
        <taxon>Actinomycetota</taxon>
        <taxon>Actinomycetes</taxon>
        <taxon>Propionibacteriales</taxon>
        <taxon>Propionibacteriaceae</taxon>
        <taxon>Microlunatus</taxon>
    </lineage>
</organism>
<dbReference type="InterPro" id="IPR011013">
    <property type="entry name" value="Gal_mutarotase_sf_dom"/>
</dbReference>
<dbReference type="EMBL" id="BAAAYX010000002">
    <property type="protein sequence ID" value="GAA3692608.1"/>
    <property type="molecule type" value="Genomic_DNA"/>
</dbReference>
<evidence type="ECO:0008006" key="3">
    <source>
        <dbReference type="Google" id="ProtNLM"/>
    </source>
</evidence>
<evidence type="ECO:0000313" key="1">
    <source>
        <dbReference type="EMBL" id="GAA3692608.1"/>
    </source>
</evidence>
<evidence type="ECO:0000313" key="2">
    <source>
        <dbReference type="Proteomes" id="UP001500051"/>
    </source>
</evidence>
<dbReference type="SUPFAM" id="SSF74650">
    <property type="entry name" value="Galactose mutarotase-like"/>
    <property type="match status" value="1"/>
</dbReference>
<dbReference type="Proteomes" id="UP001500051">
    <property type="component" value="Unassembled WGS sequence"/>
</dbReference>
<accession>A0ABP7CQ35</accession>
<name>A0ABP7CQ35_9ACTN</name>